<name>A0A177U1Z4_9BASI</name>
<evidence type="ECO:0000313" key="3">
    <source>
        <dbReference type="Proteomes" id="UP000077671"/>
    </source>
</evidence>
<comment type="caution">
    <text evidence="2">The sequence shown here is derived from an EMBL/GenBank/DDBJ whole genome shotgun (WGS) entry which is preliminary data.</text>
</comment>
<evidence type="ECO:0000313" key="1">
    <source>
        <dbReference type="EMBL" id="CAD6901173.1"/>
    </source>
</evidence>
<organism evidence="2 3">
    <name type="scientific">Tilletia caries</name>
    <name type="common">wheat bunt fungus</name>
    <dbReference type="NCBI Taxonomy" id="13290"/>
    <lineage>
        <taxon>Eukaryota</taxon>
        <taxon>Fungi</taxon>
        <taxon>Dikarya</taxon>
        <taxon>Basidiomycota</taxon>
        <taxon>Ustilaginomycotina</taxon>
        <taxon>Exobasidiomycetes</taxon>
        <taxon>Tilletiales</taxon>
        <taxon>Tilletiaceae</taxon>
        <taxon>Tilletia</taxon>
    </lineage>
</organism>
<keyword evidence="4" id="KW-1185">Reference proteome</keyword>
<dbReference type="Proteomes" id="UP000836402">
    <property type="component" value="Unassembled WGS sequence"/>
</dbReference>
<accession>A0A177U1Z4</accession>
<dbReference type="AlphaFoldDB" id="A0A177U1Z4"/>
<dbReference type="EMBL" id="LWDD02001532">
    <property type="protein sequence ID" value="KAE8247450.1"/>
    <property type="molecule type" value="Genomic_DNA"/>
</dbReference>
<proteinExistence type="predicted"/>
<sequence length="243" mass="27525">MLMYDSICTLYADDVDVLKRIANSGARPSQVCLLASRYLRPHIASFVPSAWKLQKQDVVHALSCLEVAYYRDKDIVALMSHLCSTFKLFPNLAELAIHGHNSLDNDDLKYFFDALVQARALRVLRISEWTERRAKDIRSFIYKAHELRVNGLFPASFEYFVWTALDCGEPACFRFLPTFNKTTPVPASTSEESASLPKRGRLQRIPSMFRTKISPLGIWDQPFDPARASAILDHSGVVPSLNV</sequence>
<protein>
    <submittedName>
        <fullName evidence="2">Uncharacterized protein</fullName>
    </submittedName>
</protein>
<evidence type="ECO:0000313" key="4">
    <source>
        <dbReference type="Proteomes" id="UP000836402"/>
    </source>
</evidence>
<evidence type="ECO:0000313" key="2">
    <source>
        <dbReference type="EMBL" id="KAE8247450.1"/>
    </source>
</evidence>
<dbReference type="Proteomes" id="UP000077671">
    <property type="component" value="Unassembled WGS sequence"/>
</dbReference>
<reference evidence="2" key="1">
    <citation type="submission" date="2016-04" db="EMBL/GenBank/DDBJ databases">
        <authorList>
            <person name="Nguyen H.D."/>
            <person name="Kesanakurti P."/>
            <person name="Cullis J."/>
            <person name="Levesque C.A."/>
            <person name="Hambleton S."/>
        </authorList>
    </citation>
    <scope>NUCLEOTIDE SEQUENCE</scope>
    <source>
        <strain evidence="2">DAOMC 238032</strain>
    </source>
</reference>
<gene>
    <name evidence="2" type="ORF">A4X03_0g7043</name>
    <name evidence="1" type="ORF">JKIAZH3_G2607</name>
</gene>
<reference evidence="1" key="3">
    <citation type="submission" date="2020-10" db="EMBL/GenBank/DDBJ databases">
        <authorList>
            <person name="Sedaghatjoo S."/>
        </authorList>
    </citation>
    <scope>NUCLEOTIDE SEQUENCE</scope>
    <source>
        <strain evidence="1">AZH3</strain>
    </source>
</reference>
<reference evidence="2" key="2">
    <citation type="journal article" date="2019" name="IMA Fungus">
        <title>Genome sequencing and comparison of five Tilletia species to identify candidate genes for the detection of regulated species infecting wheat.</title>
        <authorList>
            <person name="Nguyen H.D.T."/>
            <person name="Sultana T."/>
            <person name="Kesanakurti P."/>
            <person name="Hambleton S."/>
        </authorList>
    </citation>
    <scope>NUCLEOTIDE SEQUENCE</scope>
    <source>
        <strain evidence="2">DAOMC 238032</strain>
    </source>
</reference>
<dbReference type="EMBL" id="CAJHJG010000316">
    <property type="protein sequence ID" value="CAD6901173.1"/>
    <property type="molecule type" value="Genomic_DNA"/>
</dbReference>